<comment type="similarity">
    <text evidence="1">Belongs to the complex I LYR family.</text>
</comment>
<dbReference type="EMBL" id="CAJNOC010000126">
    <property type="protein sequence ID" value="CAF0717401.1"/>
    <property type="molecule type" value="Genomic_DNA"/>
</dbReference>
<dbReference type="InterPro" id="IPR008011">
    <property type="entry name" value="Complex1_LYR_dom"/>
</dbReference>
<dbReference type="InterPro" id="IPR051522">
    <property type="entry name" value="ISC_assembly_LYR"/>
</dbReference>
<evidence type="ECO:0000256" key="1">
    <source>
        <dbReference type="ARBA" id="ARBA00009508"/>
    </source>
</evidence>
<gene>
    <name evidence="3" type="ORF">OXX778_LOCUS1812</name>
</gene>
<dbReference type="GO" id="GO:0005739">
    <property type="term" value="C:mitochondrion"/>
    <property type="evidence" value="ECO:0007669"/>
    <property type="project" value="TreeGrafter"/>
</dbReference>
<dbReference type="InterPro" id="IPR045297">
    <property type="entry name" value="Complex1_LYR_LYRM4"/>
</dbReference>
<protein>
    <recommendedName>
        <fullName evidence="2">Complex 1 LYR protein domain-containing protein</fullName>
    </recommendedName>
</protein>
<feature type="domain" description="Complex 1 LYR protein" evidence="2">
    <location>
        <begin position="6"/>
        <end position="63"/>
    </location>
</feature>
<dbReference type="CDD" id="cd20264">
    <property type="entry name" value="Complex1_LYR_LYRM4"/>
    <property type="match status" value="1"/>
</dbReference>
<dbReference type="PANTHER" id="PTHR13166">
    <property type="entry name" value="PROTEIN C6ORF149"/>
    <property type="match status" value="1"/>
</dbReference>
<dbReference type="Pfam" id="PF05347">
    <property type="entry name" value="Complex1_LYR"/>
    <property type="match status" value="1"/>
</dbReference>
<dbReference type="OrthoDB" id="275715at2759"/>
<dbReference type="Proteomes" id="UP000663879">
    <property type="component" value="Unassembled WGS sequence"/>
</dbReference>
<dbReference type="PANTHER" id="PTHR13166:SF7">
    <property type="entry name" value="LYR MOTIF-CONTAINING PROTEIN 4"/>
    <property type="match status" value="1"/>
</dbReference>
<dbReference type="GO" id="GO:1990221">
    <property type="term" value="C:L-cysteine desulfurase complex"/>
    <property type="evidence" value="ECO:0007669"/>
    <property type="project" value="TreeGrafter"/>
</dbReference>
<evidence type="ECO:0000259" key="2">
    <source>
        <dbReference type="Pfam" id="PF05347"/>
    </source>
</evidence>
<organism evidence="3 4">
    <name type="scientific">Brachionus calyciflorus</name>
    <dbReference type="NCBI Taxonomy" id="104777"/>
    <lineage>
        <taxon>Eukaryota</taxon>
        <taxon>Metazoa</taxon>
        <taxon>Spiralia</taxon>
        <taxon>Gnathifera</taxon>
        <taxon>Rotifera</taxon>
        <taxon>Eurotatoria</taxon>
        <taxon>Monogononta</taxon>
        <taxon>Pseudotrocha</taxon>
        <taxon>Ploima</taxon>
        <taxon>Brachionidae</taxon>
        <taxon>Brachionus</taxon>
    </lineage>
</organism>
<keyword evidence="4" id="KW-1185">Reference proteome</keyword>
<comment type="caution">
    <text evidence="3">The sequence shown here is derived from an EMBL/GenBank/DDBJ whole genome shotgun (WGS) entry which is preliminary data.</text>
</comment>
<dbReference type="AlphaFoldDB" id="A0A813MC79"/>
<dbReference type="GO" id="GO:0016226">
    <property type="term" value="P:iron-sulfur cluster assembly"/>
    <property type="evidence" value="ECO:0007669"/>
    <property type="project" value="InterPro"/>
</dbReference>
<reference evidence="3" key="1">
    <citation type="submission" date="2021-02" db="EMBL/GenBank/DDBJ databases">
        <authorList>
            <person name="Nowell W R."/>
        </authorList>
    </citation>
    <scope>NUCLEOTIDE SEQUENCE</scope>
    <source>
        <strain evidence="3">Ploen Becks lab</strain>
    </source>
</reference>
<evidence type="ECO:0000313" key="3">
    <source>
        <dbReference type="EMBL" id="CAF0717401.1"/>
    </source>
</evidence>
<sequence>MLSRTKVLSLYKSMIKESNKFSSYNFREYAKKRIKHEFEANKQLNDQAKQAELIQKANANLNMIKRQVLVSQLYPTEKLIIE</sequence>
<name>A0A813MC79_9BILA</name>
<evidence type="ECO:0000313" key="4">
    <source>
        <dbReference type="Proteomes" id="UP000663879"/>
    </source>
</evidence>
<accession>A0A813MC79</accession>
<proteinExistence type="inferred from homology"/>